<reference evidence="2" key="1">
    <citation type="journal article" date="2020" name="Fungal Divers.">
        <title>Resolving the Mortierellaceae phylogeny through synthesis of multi-gene phylogenetics and phylogenomics.</title>
        <authorList>
            <person name="Vandepol N."/>
            <person name="Liber J."/>
            <person name="Desiro A."/>
            <person name="Na H."/>
            <person name="Kennedy M."/>
            <person name="Barry K."/>
            <person name="Grigoriev I.V."/>
            <person name="Miller A.N."/>
            <person name="O'Donnell K."/>
            <person name="Stajich J.E."/>
            <person name="Bonito G."/>
        </authorList>
    </citation>
    <scope>NUCLEOTIDE SEQUENCE</scope>
    <source>
        <strain evidence="2">MES-2147</strain>
    </source>
</reference>
<feature type="region of interest" description="Disordered" evidence="1">
    <location>
        <begin position="18"/>
        <end position="43"/>
    </location>
</feature>
<dbReference type="Proteomes" id="UP000749646">
    <property type="component" value="Unassembled WGS sequence"/>
</dbReference>
<gene>
    <name evidence="2" type="ORF">BGZ65_011560</name>
</gene>
<protein>
    <submittedName>
        <fullName evidence="2">Uncharacterized protein</fullName>
    </submittedName>
</protein>
<name>A0A9P6IH40_9FUNG</name>
<comment type="caution">
    <text evidence="2">The sequence shown here is derived from an EMBL/GenBank/DDBJ whole genome shotgun (WGS) entry which is preliminary data.</text>
</comment>
<evidence type="ECO:0000256" key="1">
    <source>
        <dbReference type="SAM" id="MobiDB-lite"/>
    </source>
</evidence>
<organism evidence="2 3">
    <name type="scientific">Modicella reniformis</name>
    <dbReference type="NCBI Taxonomy" id="1440133"/>
    <lineage>
        <taxon>Eukaryota</taxon>
        <taxon>Fungi</taxon>
        <taxon>Fungi incertae sedis</taxon>
        <taxon>Mucoromycota</taxon>
        <taxon>Mortierellomycotina</taxon>
        <taxon>Mortierellomycetes</taxon>
        <taxon>Mortierellales</taxon>
        <taxon>Mortierellaceae</taxon>
        <taxon>Modicella</taxon>
    </lineage>
</organism>
<feature type="non-terminal residue" evidence="2">
    <location>
        <position position="63"/>
    </location>
</feature>
<evidence type="ECO:0000313" key="2">
    <source>
        <dbReference type="EMBL" id="KAF9920087.1"/>
    </source>
</evidence>
<keyword evidence="3" id="KW-1185">Reference proteome</keyword>
<proteinExistence type="predicted"/>
<dbReference type="AlphaFoldDB" id="A0A9P6IH40"/>
<dbReference type="EMBL" id="JAAAHW010011346">
    <property type="protein sequence ID" value="KAF9920087.1"/>
    <property type="molecule type" value="Genomic_DNA"/>
</dbReference>
<sequence>MQQVRQAQRFKYHLHLKGRASNVSSDGSGDVKDGEVQIGKDGGKDNCDYIERIKTMITEREDP</sequence>
<evidence type="ECO:0000313" key="3">
    <source>
        <dbReference type="Proteomes" id="UP000749646"/>
    </source>
</evidence>
<accession>A0A9P6IH40</accession>